<dbReference type="RefSeq" id="XP_025361870.1">
    <property type="nucleotide sequence ID" value="XM_025506385.1"/>
</dbReference>
<protein>
    <submittedName>
        <fullName evidence="2">Uncharacterized protein</fullName>
    </submittedName>
</protein>
<dbReference type="AlphaFoldDB" id="A0A316UR45"/>
<proteinExistence type="predicted"/>
<name>A0A316UR45_9BASI</name>
<gene>
    <name evidence="2" type="ORF">BDZ90DRAFT_232789</name>
</gene>
<sequence length="79" mass="8875">MLRQTLVRAAQHVRRPAIRFPDRSKKSQGETLSPPRLGLPSPPYSHPTTPSRLASPSHSPLALEQTRTPPIPTQQHQKR</sequence>
<evidence type="ECO:0000313" key="3">
    <source>
        <dbReference type="Proteomes" id="UP000245884"/>
    </source>
</evidence>
<evidence type="ECO:0000313" key="2">
    <source>
        <dbReference type="EMBL" id="PWN27258.1"/>
    </source>
</evidence>
<dbReference type="GeneID" id="37028208"/>
<organism evidence="2 3">
    <name type="scientific">Jaminaea rosea</name>
    <dbReference type="NCBI Taxonomy" id="1569628"/>
    <lineage>
        <taxon>Eukaryota</taxon>
        <taxon>Fungi</taxon>
        <taxon>Dikarya</taxon>
        <taxon>Basidiomycota</taxon>
        <taxon>Ustilaginomycotina</taxon>
        <taxon>Exobasidiomycetes</taxon>
        <taxon>Microstromatales</taxon>
        <taxon>Microstromatales incertae sedis</taxon>
        <taxon>Jaminaea</taxon>
    </lineage>
</organism>
<feature type="region of interest" description="Disordered" evidence="1">
    <location>
        <begin position="1"/>
        <end position="79"/>
    </location>
</feature>
<dbReference type="EMBL" id="KZ819669">
    <property type="protein sequence ID" value="PWN27258.1"/>
    <property type="molecule type" value="Genomic_DNA"/>
</dbReference>
<evidence type="ECO:0000256" key="1">
    <source>
        <dbReference type="SAM" id="MobiDB-lite"/>
    </source>
</evidence>
<keyword evidence="3" id="KW-1185">Reference proteome</keyword>
<reference evidence="2 3" key="1">
    <citation type="journal article" date="2018" name="Mol. Biol. Evol.">
        <title>Broad Genomic Sampling Reveals a Smut Pathogenic Ancestry of the Fungal Clade Ustilaginomycotina.</title>
        <authorList>
            <person name="Kijpornyongpan T."/>
            <person name="Mondo S.J."/>
            <person name="Barry K."/>
            <person name="Sandor L."/>
            <person name="Lee J."/>
            <person name="Lipzen A."/>
            <person name="Pangilinan J."/>
            <person name="LaButti K."/>
            <person name="Hainaut M."/>
            <person name="Henrissat B."/>
            <person name="Grigoriev I.V."/>
            <person name="Spatafora J.W."/>
            <person name="Aime M.C."/>
        </authorList>
    </citation>
    <scope>NUCLEOTIDE SEQUENCE [LARGE SCALE GENOMIC DNA]</scope>
    <source>
        <strain evidence="2 3">MCA 5214</strain>
    </source>
</reference>
<accession>A0A316UR45</accession>
<dbReference type="Proteomes" id="UP000245884">
    <property type="component" value="Unassembled WGS sequence"/>
</dbReference>